<comment type="function">
    <text evidence="1 9">Specifically methylates the guanine in position 966 of 16S rRNA in the assembled 30S particle.</text>
</comment>
<evidence type="ECO:0000313" key="11">
    <source>
        <dbReference type="Proteomes" id="UP000245728"/>
    </source>
</evidence>
<dbReference type="RefSeq" id="WP_109338544.1">
    <property type="nucleotide sequence ID" value="NZ_CP029347.1"/>
</dbReference>
<dbReference type="InterPro" id="IPR029063">
    <property type="entry name" value="SAM-dependent_MTases_sf"/>
</dbReference>
<accession>A0A2S2DZN0</accession>
<dbReference type="Gene3D" id="3.40.50.150">
    <property type="entry name" value="Vaccinia Virus protein VP39"/>
    <property type="match status" value="1"/>
</dbReference>
<evidence type="ECO:0000256" key="1">
    <source>
        <dbReference type="ARBA" id="ARBA00002649"/>
    </source>
</evidence>
<dbReference type="PROSITE" id="PS00092">
    <property type="entry name" value="N6_MTASE"/>
    <property type="match status" value="1"/>
</dbReference>
<name>A0A2S2DZN0_9ALTE</name>
<evidence type="ECO:0000256" key="4">
    <source>
        <dbReference type="ARBA" id="ARBA00013682"/>
    </source>
</evidence>
<dbReference type="InterPro" id="IPR002052">
    <property type="entry name" value="DNA_methylase_N6_adenine_CS"/>
</dbReference>
<gene>
    <name evidence="10" type="primary">rsmD</name>
    <name evidence="10" type="ORF">HMF8227_00352</name>
</gene>
<keyword evidence="5 9" id="KW-0489">Methyltransferase</keyword>
<evidence type="ECO:0000256" key="5">
    <source>
        <dbReference type="ARBA" id="ARBA00022603"/>
    </source>
</evidence>
<protein>
    <recommendedName>
        <fullName evidence="4 9">Ribosomal RNA small subunit methyltransferase D</fullName>
        <ecNumber evidence="3 9">2.1.1.171</ecNumber>
    </recommendedName>
</protein>
<sequence>MKFGNKNRRKAGGQIRIISGQWRGRKLPVLDHEGLRPTTDRNKETLFNWLAPYLADSRCLDGFAGSGSLGLEALSRHAAQVVFVEKHKAAAMQIQKNCQTLKLSPEQAQVRQTDLLSYLQGKEQPFDLVFLDPPFERNLLPTAIEALDQHQWLSPEALIYVESEQDLNLDWPEHWQLLKQKQAGQVVYRLFQRQVEP</sequence>
<dbReference type="Proteomes" id="UP000245728">
    <property type="component" value="Chromosome"/>
</dbReference>
<dbReference type="PANTHER" id="PTHR43542:SF1">
    <property type="entry name" value="METHYLTRANSFERASE"/>
    <property type="match status" value="1"/>
</dbReference>
<proteinExistence type="inferred from homology"/>
<dbReference type="NCBIfam" id="TIGR00095">
    <property type="entry name" value="16S rRNA (guanine(966)-N(2))-methyltransferase RsmD"/>
    <property type="match status" value="1"/>
</dbReference>
<dbReference type="KEGG" id="salh:HMF8227_00352"/>
<evidence type="ECO:0000256" key="6">
    <source>
        <dbReference type="ARBA" id="ARBA00022679"/>
    </source>
</evidence>
<dbReference type="SUPFAM" id="SSF53335">
    <property type="entry name" value="S-adenosyl-L-methionine-dependent methyltransferases"/>
    <property type="match status" value="1"/>
</dbReference>
<evidence type="ECO:0000256" key="2">
    <source>
        <dbReference type="ARBA" id="ARBA00005269"/>
    </source>
</evidence>
<evidence type="ECO:0000256" key="8">
    <source>
        <dbReference type="ARBA" id="ARBA00048326"/>
    </source>
</evidence>
<keyword evidence="9" id="KW-0698">rRNA processing</keyword>
<reference evidence="10 11" key="1">
    <citation type="submission" date="2018-05" db="EMBL/GenBank/DDBJ databases">
        <title>Salinimonas sp. HMF8227 Genome sequencing and assembly.</title>
        <authorList>
            <person name="Kang H."/>
            <person name="Kang J."/>
            <person name="Cha I."/>
            <person name="Kim H."/>
            <person name="Joh K."/>
        </authorList>
    </citation>
    <scope>NUCLEOTIDE SEQUENCE [LARGE SCALE GENOMIC DNA]</scope>
    <source>
        <strain evidence="10 11">HMF8227</strain>
    </source>
</reference>
<dbReference type="GO" id="GO:0003676">
    <property type="term" value="F:nucleic acid binding"/>
    <property type="evidence" value="ECO:0007669"/>
    <property type="project" value="InterPro"/>
</dbReference>
<evidence type="ECO:0000313" key="10">
    <source>
        <dbReference type="EMBL" id="AWL10858.1"/>
    </source>
</evidence>
<organism evidence="10 11">
    <name type="scientific">Saliniradius amylolyticus</name>
    <dbReference type="NCBI Taxonomy" id="2183582"/>
    <lineage>
        <taxon>Bacteria</taxon>
        <taxon>Pseudomonadati</taxon>
        <taxon>Pseudomonadota</taxon>
        <taxon>Gammaproteobacteria</taxon>
        <taxon>Alteromonadales</taxon>
        <taxon>Alteromonadaceae</taxon>
        <taxon>Saliniradius</taxon>
    </lineage>
</organism>
<dbReference type="GO" id="GO:0052913">
    <property type="term" value="F:16S rRNA (guanine(966)-N(2))-methyltransferase activity"/>
    <property type="evidence" value="ECO:0007669"/>
    <property type="project" value="UniProtKB-EC"/>
</dbReference>
<evidence type="ECO:0000256" key="7">
    <source>
        <dbReference type="ARBA" id="ARBA00022691"/>
    </source>
</evidence>
<comment type="catalytic activity">
    <reaction evidence="8 9">
        <text>guanosine(966) in 16S rRNA + S-adenosyl-L-methionine = N(2)-methylguanosine(966) in 16S rRNA + S-adenosyl-L-homocysteine + H(+)</text>
        <dbReference type="Rhea" id="RHEA:23548"/>
        <dbReference type="Rhea" id="RHEA-COMP:10211"/>
        <dbReference type="Rhea" id="RHEA-COMP:10212"/>
        <dbReference type="ChEBI" id="CHEBI:15378"/>
        <dbReference type="ChEBI" id="CHEBI:57856"/>
        <dbReference type="ChEBI" id="CHEBI:59789"/>
        <dbReference type="ChEBI" id="CHEBI:74269"/>
        <dbReference type="ChEBI" id="CHEBI:74481"/>
        <dbReference type="EC" id="2.1.1.171"/>
    </reaction>
</comment>
<dbReference type="Pfam" id="PF03602">
    <property type="entry name" value="Cons_hypoth95"/>
    <property type="match status" value="1"/>
</dbReference>
<dbReference type="OrthoDB" id="9803017at2"/>
<dbReference type="CDD" id="cd02440">
    <property type="entry name" value="AdoMet_MTases"/>
    <property type="match status" value="1"/>
</dbReference>
<keyword evidence="11" id="KW-1185">Reference proteome</keyword>
<evidence type="ECO:0000256" key="9">
    <source>
        <dbReference type="PIRNR" id="PIRNR004553"/>
    </source>
</evidence>
<dbReference type="PANTHER" id="PTHR43542">
    <property type="entry name" value="METHYLTRANSFERASE"/>
    <property type="match status" value="1"/>
</dbReference>
<evidence type="ECO:0000256" key="3">
    <source>
        <dbReference type="ARBA" id="ARBA00012141"/>
    </source>
</evidence>
<keyword evidence="7 9" id="KW-0949">S-adenosyl-L-methionine</keyword>
<dbReference type="EMBL" id="CP029347">
    <property type="protein sequence ID" value="AWL10858.1"/>
    <property type="molecule type" value="Genomic_DNA"/>
</dbReference>
<dbReference type="EC" id="2.1.1.171" evidence="3 9"/>
<dbReference type="AlphaFoldDB" id="A0A2S2DZN0"/>
<comment type="similarity">
    <text evidence="2 9">Belongs to the methyltransferase superfamily. RsmD family.</text>
</comment>
<dbReference type="InterPro" id="IPR004398">
    <property type="entry name" value="RNA_MeTrfase_RsmD"/>
</dbReference>
<dbReference type="PIRSF" id="PIRSF004553">
    <property type="entry name" value="CHP00095"/>
    <property type="match status" value="1"/>
</dbReference>
<keyword evidence="6 9" id="KW-0808">Transferase</keyword>